<evidence type="ECO:0000256" key="1">
    <source>
        <dbReference type="ARBA" id="ARBA00004141"/>
    </source>
</evidence>
<dbReference type="GO" id="GO:0016020">
    <property type="term" value="C:membrane"/>
    <property type="evidence" value="ECO:0007669"/>
    <property type="project" value="UniProtKB-SubCell"/>
</dbReference>
<dbReference type="Proteomes" id="UP000604046">
    <property type="component" value="Unassembled WGS sequence"/>
</dbReference>
<sequence>MAMDVAPSSSSEPLSPFLATVAVMTRSRTGKAIIGLCCLTLPAAFAEVGLTLALVGIVLVCVALGTGTYRVAQCYVQIRHSKDKVALHGLGPLGDISEEVFGLTGVRCCYVAILASQFGIAVAYVDVIVPTVMKLMGLSKLAVQLWMFGLSGAMSFIKELQGLAWLSIVALSAFMYIAFALLHFGIVEIRAGRDSFEDSWLPLRFAGLGAFLGPTISAFEGVVVAQYAFADMRVEDPTPFRRVVVVSHAFALVLFAFIGCFGLGVYGGDVSELIYESFPAHSIDVQLCKVTVCIVQMINFQVQMYPIFTMGDTALRSWLQPQVEGSNLSSGEDNLRDLNEENDKAHKELLEKPRGVSQPSTDFTLRALSATMRWRLGPDWGFACSMTWAEV</sequence>
<reference evidence="7" key="1">
    <citation type="submission" date="2021-02" db="EMBL/GenBank/DDBJ databases">
        <authorList>
            <person name="Dougan E. K."/>
            <person name="Rhodes N."/>
            <person name="Thang M."/>
            <person name="Chan C."/>
        </authorList>
    </citation>
    <scope>NUCLEOTIDE SEQUENCE</scope>
</reference>
<evidence type="ECO:0000256" key="4">
    <source>
        <dbReference type="ARBA" id="ARBA00023136"/>
    </source>
</evidence>
<feature type="transmembrane region" description="Helical" evidence="5">
    <location>
        <begin position="163"/>
        <end position="184"/>
    </location>
</feature>
<evidence type="ECO:0000256" key="3">
    <source>
        <dbReference type="ARBA" id="ARBA00022989"/>
    </source>
</evidence>
<dbReference type="EMBL" id="CAJNDS010002334">
    <property type="protein sequence ID" value="CAE7437287.1"/>
    <property type="molecule type" value="Genomic_DNA"/>
</dbReference>
<dbReference type="GO" id="GO:0015179">
    <property type="term" value="F:L-amino acid transmembrane transporter activity"/>
    <property type="evidence" value="ECO:0007669"/>
    <property type="project" value="TreeGrafter"/>
</dbReference>
<gene>
    <name evidence="7" type="primary">AVT3B</name>
    <name evidence="7" type="ORF">SNAT2548_LOCUS23762</name>
</gene>
<evidence type="ECO:0000313" key="8">
    <source>
        <dbReference type="Proteomes" id="UP000604046"/>
    </source>
</evidence>
<evidence type="ECO:0000256" key="5">
    <source>
        <dbReference type="SAM" id="Phobius"/>
    </source>
</evidence>
<dbReference type="AlphaFoldDB" id="A0A812RGQ2"/>
<feature type="transmembrane region" description="Helical" evidence="5">
    <location>
        <begin position="249"/>
        <end position="268"/>
    </location>
</feature>
<proteinExistence type="predicted"/>
<keyword evidence="3 5" id="KW-1133">Transmembrane helix</keyword>
<accession>A0A812RGQ2</accession>
<dbReference type="Pfam" id="PF01490">
    <property type="entry name" value="Aa_trans"/>
    <property type="match status" value="1"/>
</dbReference>
<organism evidence="7 8">
    <name type="scientific">Symbiodinium natans</name>
    <dbReference type="NCBI Taxonomy" id="878477"/>
    <lineage>
        <taxon>Eukaryota</taxon>
        <taxon>Sar</taxon>
        <taxon>Alveolata</taxon>
        <taxon>Dinophyceae</taxon>
        <taxon>Suessiales</taxon>
        <taxon>Symbiodiniaceae</taxon>
        <taxon>Symbiodinium</taxon>
    </lineage>
</organism>
<feature type="transmembrane region" description="Helical" evidence="5">
    <location>
        <begin position="141"/>
        <end position="157"/>
    </location>
</feature>
<feature type="domain" description="Amino acid transporter transmembrane" evidence="6">
    <location>
        <begin position="31"/>
        <end position="317"/>
    </location>
</feature>
<comment type="caution">
    <text evidence="7">The sequence shown here is derived from an EMBL/GenBank/DDBJ whole genome shotgun (WGS) entry which is preliminary data.</text>
</comment>
<dbReference type="PANTHER" id="PTHR22950">
    <property type="entry name" value="AMINO ACID TRANSPORTER"/>
    <property type="match status" value="1"/>
</dbReference>
<protein>
    <submittedName>
        <fullName evidence="7">AVT3B protein</fullName>
    </submittedName>
</protein>
<comment type="subcellular location">
    <subcellularLocation>
        <location evidence="1">Membrane</location>
        <topology evidence="1">Multi-pass membrane protein</topology>
    </subcellularLocation>
</comment>
<dbReference type="OrthoDB" id="439863at2759"/>
<evidence type="ECO:0000256" key="2">
    <source>
        <dbReference type="ARBA" id="ARBA00022692"/>
    </source>
</evidence>
<evidence type="ECO:0000259" key="6">
    <source>
        <dbReference type="Pfam" id="PF01490"/>
    </source>
</evidence>
<dbReference type="InterPro" id="IPR013057">
    <property type="entry name" value="AA_transpt_TM"/>
</dbReference>
<feature type="transmembrane region" description="Helical" evidence="5">
    <location>
        <begin position="32"/>
        <end position="65"/>
    </location>
</feature>
<feature type="transmembrane region" description="Helical" evidence="5">
    <location>
        <begin position="205"/>
        <end position="229"/>
    </location>
</feature>
<keyword evidence="4 5" id="KW-0472">Membrane</keyword>
<keyword evidence="8" id="KW-1185">Reference proteome</keyword>
<keyword evidence="2 5" id="KW-0812">Transmembrane</keyword>
<name>A0A812RGQ2_9DINO</name>
<feature type="transmembrane region" description="Helical" evidence="5">
    <location>
        <begin position="110"/>
        <end position="129"/>
    </location>
</feature>
<evidence type="ECO:0000313" key="7">
    <source>
        <dbReference type="EMBL" id="CAE7437287.1"/>
    </source>
</evidence>